<evidence type="ECO:0000313" key="2">
    <source>
        <dbReference type="EMBL" id="APW63246.1"/>
    </source>
</evidence>
<reference evidence="3" key="1">
    <citation type="submission" date="2016-12" db="EMBL/GenBank/DDBJ databases">
        <title>Comparative genomics of four Isosphaeraceae planctomycetes: a common pool of plasmids and glycoside hydrolase genes.</title>
        <authorList>
            <person name="Ivanova A."/>
        </authorList>
    </citation>
    <scope>NUCLEOTIDE SEQUENCE [LARGE SCALE GENOMIC DNA]</scope>
    <source>
        <strain evidence="3">PX4</strain>
    </source>
</reference>
<proteinExistence type="predicted"/>
<protein>
    <submittedName>
        <fullName evidence="2">Uncharacterized protein</fullName>
    </submittedName>
</protein>
<sequence>MPIMIPPPTPRAGSAPGLTLKAALSRFPESTTQCPHCTDSQQRCVAFFSHRRWRWHNESGKPCRYLFSPPVDPANTLACAWCGVSGPAESFDATTEAWREVRRTARTAAEIRAARDAALGGDDPFAGLFDDADDEADWGPTDAGEADDEAGTTTDVPMAERIYVIPHSPGCTIRLVG</sequence>
<dbReference type="KEGG" id="pbor:BSF38_04810"/>
<accession>A0A1U7CWG4</accession>
<evidence type="ECO:0000313" key="3">
    <source>
        <dbReference type="Proteomes" id="UP000186309"/>
    </source>
</evidence>
<dbReference type="RefSeq" id="WP_145952300.1">
    <property type="nucleotide sequence ID" value="NZ_CP019082.1"/>
</dbReference>
<organism evidence="2 3">
    <name type="scientific">Paludisphaera borealis</name>
    <dbReference type="NCBI Taxonomy" id="1387353"/>
    <lineage>
        <taxon>Bacteria</taxon>
        <taxon>Pseudomonadati</taxon>
        <taxon>Planctomycetota</taxon>
        <taxon>Planctomycetia</taxon>
        <taxon>Isosphaerales</taxon>
        <taxon>Isosphaeraceae</taxon>
        <taxon>Paludisphaera</taxon>
    </lineage>
</organism>
<feature type="region of interest" description="Disordered" evidence="1">
    <location>
        <begin position="130"/>
        <end position="151"/>
    </location>
</feature>
<keyword evidence="3" id="KW-1185">Reference proteome</keyword>
<name>A0A1U7CWG4_9BACT</name>
<dbReference type="AlphaFoldDB" id="A0A1U7CWG4"/>
<dbReference type="Proteomes" id="UP000186309">
    <property type="component" value="Chromosome"/>
</dbReference>
<dbReference type="EMBL" id="CP019082">
    <property type="protein sequence ID" value="APW63246.1"/>
    <property type="molecule type" value="Genomic_DNA"/>
</dbReference>
<evidence type="ECO:0000256" key="1">
    <source>
        <dbReference type="SAM" id="MobiDB-lite"/>
    </source>
</evidence>
<gene>
    <name evidence="2" type="ORF">BSF38_04810</name>
</gene>